<organism evidence="1 2">
    <name type="scientific">Eiseniibacteriota bacterium</name>
    <dbReference type="NCBI Taxonomy" id="2212470"/>
    <lineage>
        <taxon>Bacteria</taxon>
        <taxon>Candidatus Eiseniibacteriota</taxon>
    </lineage>
</organism>
<sequence>MKRGTRSVGRGGDPAGEWRPESEEYYRLSIPEAHPVPAGYVASVDGFRRFDQSIISDSFAAIYDHEGSRLTDAIGITITRARGAPLVFNEEEVNAYMLLGATEDGRVSVSTDYLDYSIRVFNVDGSADMIIEREKEPVRRNASAFAKMTSYWQSSYDYLDRERIMVSEFERTLWKIIPREGGSIWVVTTDSWTNLPEGSAEILDEFNEMGQFLRKVIVRKDISPEDDLVYHLSERLVVVTGGFSSSMVASGAVVGDPGEADPDTIELPAAICCELVRVE</sequence>
<comment type="caution">
    <text evidence="1">The sequence shown here is derived from an EMBL/GenBank/DDBJ whole genome shotgun (WGS) entry which is preliminary data.</text>
</comment>
<protein>
    <submittedName>
        <fullName evidence="1">Uncharacterized protein</fullName>
    </submittedName>
</protein>
<proteinExistence type="predicted"/>
<evidence type="ECO:0000313" key="2">
    <source>
        <dbReference type="Proteomes" id="UP001593833"/>
    </source>
</evidence>
<dbReference type="EMBL" id="JBHPKH010000098">
    <property type="protein sequence ID" value="MFC1573223.1"/>
    <property type="molecule type" value="Genomic_DNA"/>
</dbReference>
<name>A0ABV6YLL5_UNCEI</name>
<dbReference type="Proteomes" id="UP001593833">
    <property type="component" value="Unassembled WGS sequence"/>
</dbReference>
<reference evidence="1 2" key="1">
    <citation type="submission" date="2024-09" db="EMBL/GenBank/DDBJ databases">
        <authorList>
            <person name="D'Angelo T."/>
        </authorList>
    </citation>
    <scope>NUCLEOTIDE SEQUENCE [LARGE SCALE GENOMIC DNA]</scope>
    <source>
        <strain evidence="1">SAG AM-320-E07</strain>
    </source>
</reference>
<gene>
    <name evidence="1" type="ORF">ACFL6M_06450</name>
</gene>
<accession>A0ABV6YLL5</accession>
<keyword evidence="2" id="KW-1185">Reference proteome</keyword>
<evidence type="ECO:0000313" key="1">
    <source>
        <dbReference type="EMBL" id="MFC1573223.1"/>
    </source>
</evidence>